<dbReference type="OrthoDB" id="3565335at2759"/>
<comment type="caution">
    <text evidence="2">The sequence shown here is derived from an EMBL/GenBank/DDBJ whole genome shotgun (WGS) entry which is preliminary data.</text>
</comment>
<reference evidence="2 3" key="1">
    <citation type="journal article" date="2018" name="IMA Fungus">
        <title>IMA Genome-F 9: Draft genome sequence of Annulohypoxylon stygium, Aspergillus mulundensis, Berkeleyomyces basicola (syn. Thielaviopsis basicola), Ceratocystis smalleyi, two Cercospora beticola strains, Coleophoma cylindrospora, Fusarium fracticaudum, Phialophora cf. hyalina, and Morchella septimelata.</title>
        <authorList>
            <person name="Wingfield B.D."/>
            <person name="Bills G.F."/>
            <person name="Dong Y."/>
            <person name="Huang W."/>
            <person name="Nel W.J."/>
            <person name="Swalarsk-Parry B.S."/>
            <person name="Vaghefi N."/>
            <person name="Wilken P.M."/>
            <person name="An Z."/>
            <person name="de Beer Z.W."/>
            <person name="De Vos L."/>
            <person name="Chen L."/>
            <person name="Duong T.A."/>
            <person name="Gao Y."/>
            <person name="Hammerbacher A."/>
            <person name="Kikkert J.R."/>
            <person name="Li Y."/>
            <person name="Li H."/>
            <person name="Li K."/>
            <person name="Li Q."/>
            <person name="Liu X."/>
            <person name="Ma X."/>
            <person name="Naidoo K."/>
            <person name="Pethybridge S.J."/>
            <person name="Sun J."/>
            <person name="Steenkamp E.T."/>
            <person name="van der Nest M.A."/>
            <person name="van Wyk S."/>
            <person name="Wingfield M.J."/>
            <person name="Xiong C."/>
            <person name="Yue Q."/>
            <person name="Zhang X."/>
        </authorList>
    </citation>
    <scope>NUCLEOTIDE SEQUENCE [LARGE SCALE GENOMIC DNA]</scope>
    <source>
        <strain evidence="2 3">BP 5553</strain>
    </source>
</reference>
<organism evidence="2 3">
    <name type="scientific">Venustampulla echinocandica</name>
    <dbReference type="NCBI Taxonomy" id="2656787"/>
    <lineage>
        <taxon>Eukaryota</taxon>
        <taxon>Fungi</taxon>
        <taxon>Dikarya</taxon>
        <taxon>Ascomycota</taxon>
        <taxon>Pezizomycotina</taxon>
        <taxon>Leotiomycetes</taxon>
        <taxon>Helotiales</taxon>
        <taxon>Pleuroascaceae</taxon>
        <taxon>Venustampulla</taxon>
    </lineage>
</organism>
<dbReference type="InterPro" id="IPR045518">
    <property type="entry name" value="2EXR"/>
</dbReference>
<dbReference type="PANTHER" id="PTHR35910:SF6">
    <property type="entry name" value="2EXR DOMAIN-CONTAINING PROTEIN"/>
    <property type="match status" value="1"/>
</dbReference>
<name>A0A370TZL4_9HELO</name>
<keyword evidence="3" id="KW-1185">Reference proteome</keyword>
<sequence length="351" mass="38810">MDNANGETVSRPTSVASIRLEASKEKLINASAVNSNNPVSSSLDSAGATGAATVARGDDMGAIKNKSDLVSPSENEITVSPIQETPPVMAKNLEISPHELVRGSAHAIGQQFTLFPKLSVELRCIIWKLALPGTRFVTIRKTKCLGDGVEPYWEPVCAEKAPSLLFVCREARAEALKTYVPIKGTVPESSAIYCDFNRDYVCFDNYILCGCKCRAEEHMSVILEQLVAQIKSGRLCYVAMSIFNVTYLRDYHQPTSYIFQYLKELTVGLPSQHLEPHLEGDITAIKRILVDVELLAPVTKNVLREIELTWPAIMKVGPAWKPPRVSLGVFGFGCPPKFPNVFYNRYGQRLM</sequence>
<gene>
    <name evidence="2" type="ORF">BP5553_00945</name>
</gene>
<dbReference type="EMBL" id="NPIC01000001">
    <property type="protein sequence ID" value="RDL40966.1"/>
    <property type="molecule type" value="Genomic_DNA"/>
</dbReference>
<dbReference type="RefSeq" id="XP_031873622.1">
    <property type="nucleotide sequence ID" value="XM_032009568.1"/>
</dbReference>
<dbReference type="PANTHER" id="PTHR35910">
    <property type="entry name" value="2EXR DOMAIN-CONTAINING PROTEIN"/>
    <property type="match status" value="1"/>
</dbReference>
<dbReference type="GeneID" id="43593794"/>
<feature type="domain" description="2EXR" evidence="1">
    <location>
        <begin position="112"/>
        <end position="201"/>
    </location>
</feature>
<evidence type="ECO:0000313" key="3">
    <source>
        <dbReference type="Proteomes" id="UP000254866"/>
    </source>
</evidence>
<evidence type="ECO:0000313" key="2">
    <source>
        <dbReference type="EMBL" id="RDL40966.1"/>
    </source>
</evidence>
<evidence type="ECO:0000259" key="1">
    <source>
        <dbReference type="Pfam" id="PF20150"/>
    </source>
</evidence>
<protein>
    <recommendedName>
        <fullName evidence="1">2EXR domain-containing protein</fullName>
    </recommendedName>
</protein>
<dbReference type="Proteomes" id="UP000254866">
    <property type="component" value="Unassembled WGS sequence"/>
</dbReference>
<proteinExistence type="predicted"/>
<accession>A0A370TZL4</accession>
<dbReference type="AlphaFoldDB" id="A0A370TZL4"/>
<dbReference type="Pfam" id="PF20150">
    <property type="entry name" value="2EXR"/>
    <property type="match status" value="1"/>
</dbReference>